<organism evidence="1 2">
    <name type="scientific">Methanoregula boonei (strain DSM 21154 / JCM 14090 / 6A8)</name>
    <dbReference type="NCBI Taxonomy" id="456442"/>
    <lineage>
        <taxon>Archaea</taxon>
        <taxon>Methanobacteriati</taxon>
        <taxon>Methanobacteriota</taxon>
        <taxon>Stenosarchaea group</taxon>
        <taxon>Methanomicrobia</taxon>
        <taxon>Methanomicrobiales</taxon>
        <taxon>Methanoregulaceae</taxon>
        <taxon>Methanoregula</taxon>
    </lineage>
</organism>
<dbReference type="Proteomes" id="UP000002408">
    <property type="component" value="Chromosome"/>
</dbReference>
<evidence type="ECO:0000313" key="1">
    <source>
        <dbReference type="EMBL" id="ABS56934.1"/>
    </source>
</evidence>
<name>A7IB23_METB6</name>
<evidence type="ECO:0000313" key="2">
    <source>
        <dbReference type="Proteomes" id="UP000002408"/>
    </source>
</evidence>
<gene>
    <name evidence="1" type="ordered locus">Mboo_2420</name>
</gene>
<dbReference type="STRING" id="456442.Mboo_2420"/>
<accession>A7IB23</accession>
<dbReference type="EMBL" id="CP000780">
    <property type="protein sequence ID" value="ABS56934.1"/>
    <property type="molecule type" value="Genomic_DNA"/>
</dbReference>
<proteinExistence type="predicted"/>
<protein>
    <submittedName>
        <fullName evidence="1">Uncharacterized protein</fullName>
    </submittedName>
</protein>
<sequence length="212" mass="22958" precursor="true">MMMERSRVFFILLLLAGCMLSAAGCTSPRTSDTHNTTIVIQDYNQWAEAQGTYAGQVKISLTRMEATIDAYNHDASSGSSDPGTLQSDVASDGQTIAQWGVAGTALSTATDSFSSDTSSLMFGSDQETPWLAGLLAQEMKIYDISMTNAQQHFVDYNRYMGSYLSVDAPDYRDDSLRTAAMDAKTRALASLSDADIALSNITATAKQLQQRQ</sequence>
<reference evidence="2" key="1">
    <citation type="journal article" date="2015" name="Microbiology">
        <title>Genome of Methanoregula boonei 6A8 reveals adaptations to oligotrophic peatland environments.</title>
        <authorList>
            <person name="Braeuer S."/>
            <person name="Cadillo-Quiroz H."/>
            <person name="Kyrpides N."/>
            <person name="Woyke T."/>
            <person name="Goodwin L."/>
            <person name="Detter C."/>
            <person name="Podell S."/>
            <person name="Yavitt J.B."/>
            <person name="Zinder S.H."/>
        </authorList>
    </citation>
    <scope>NUCLEOTIDE SEQUENCE [LARGE SCALE GENOMIC DNA]</scope>
    <source>
        <strain evidence="2">DSM 21154 / JCM 14090 / 6A8</strain>
    </source>
</reference>
<dbReference type="AlphaFoldDB" id="A7IB23"/>
<dbReference type="HOGENOM" id="CLU_1297480_0_0_2"/>
<dbReference type="KEGG" id="mbn:Mboo_2420"/>
<dbReference type="PROSITE" id="PS51257">
    <property type="entry name" value="PROKAR_LIPOPROTEIN"/>
    <property type="match status" value="1"/>
</dbReference>
<keyword evidence="2" id="KW-1185">Reference proteome</keyword>